<feature type="coiled-coil region" evidence="1">
    <location>
        <begin position="163"/>
        <end position="197"/>
    </location>
</feature>
<feature type="compositionally biased region" description="Low complexity" evidence="2">
    <location>
        <begin position="67"/>
        <end position="79"/>
    </location>
</feature>
<evidence type="ECO:0000256" key="2">
    <source>
        <dbReference type="SAM" id="MobiDB-lite"/>
    </source>
</evidence>
<dbReference type="EMBL" id="BDIP01002048">
    <property type="protein sequence ID" value="GIQ85636.1"/>
    <property type="molecule type" value="Genomic_DNA"/>
</dbReference>
<dbReference type="AlphaFoldDB" id="A0A9K3CYL2"/>
<sequence>MRPHISSKDSLDRVSVHGRERDLRPDSPLSDTYEGENMSLGPSPEVGSPAVIIPVSARERRERDRLSMSMPLSMSVSPSKTGSIQPIPLRHTVRGGRQRGRGHHLTSATPGARGSRVSGPSSSRGRGRRGDDCSTGTVRHRGMGAFGGMRERMVGVADKGIQVTTMNAALSELRRTVSDLQDRERDLEQEVDDANVTRLMEAERASELEYLLLRIEGLTKGGVRRHLDGAGSVSPTSHRYGSPDTSPAQQISPSHSFGNTFGSLHDLIAQGVGRSGGRGREGERDGADGLVTAGMELIERETEIAHLQQKISILSAQLSERQESDRQQRQRIALFARKEQELAAREDMLESVEAEQREREDALRETSDRIGEREASLDGRETYIQQRERDAAQLAGQLRQNERDKMSQLESLDRHIQQATAQIASEAKGRAMHSSDEHTMHDKMAHLQRQLKNQSETLALARHELLTTKAEAEDLRCALETSDRQKKGLSMRLRQMQREEREREREERERAPRVYAKR</sequence>
<keyword evidence="4" id="KW-1185">Reference proteome</keyword>
<gene>
    <name evidence="3" type="ORF">KIPB_007338</name>
</gene>
<feature type="compositionally biased region" description="Low complexity" evidence="2">
    <location>
        <begin position="111"/>
        <end position="124"/>
    </location>
</feature>
<keyword evidence="1" id="KW-0175">Coiled coil</keyword>
<protein>
    <submittedName>
        <fullName evidence="3">Uncharacterized protein</fullName>
    </submittedName>
</protein>
<feature type="region of interest" description="Disordered" evidence="2">
    <location>
        <begin position="227"/>
        <end position="252"/>
    </location>
</feature>
<organism evidence="3 4">
    <name type="scientific">Kipferlia bialata</name>
    <dbReference type="NCBI Taxonomy" id="797122"/>
    <lineage>
        <taxon>Eukaryota</taxon>
        <taxon>Metamonada</taxon>
        <taxon>Carpediemonas-like organisms</taxon>
        <taxon>Kipferlia</taxon>
    </lineage>
</organism>
<feature type="region of interest" description="Disordered" evidence="2">
    <location>
        <begin position="481"/>
        <end position="518"/>
    </location>
</feature>
<evidence type="ECO:0000256" key="1">
    <source>
        <dbReference type="SAM" id="Coils"/>
    </source>
</evidence>
<accession>A0A9K3CYL2</accession>
<feature type="compositionally biased region" description="Polar residues" evidence="2">
    <location>
        <begin position="233"/>
        <end position="252"/>
    </location>
</feature>
<feature type="compositionally biased region" description="Basic residues" evidence="2">
    <location>
        <begin position="91"/>
        <end position="104"/>
    </location>
</feature>
<reference evidence="3 4" key="1">
    <citation type="journal article" date="2018" name="PLoS ONE">
        <title>The draft genome of Kipferlia bialata reveals reductive genome evolution in fornicate parasites.</title>
        <authorList>
            <person name="Tanifuji G."/>
            <person name="Takabayashi S."/>
            <person name="Kume K."/>
            <person name="Takagi M."/>
            <person name="Nakayama T."/>
            <person name="Kamikawa R."/>
            <person name="Inagaki Y."/>
            <person name="Hashimoto T."/>
        </authorList>
    </citation>
    <scope>NUCLEOTIDE SEQUENCE [LARGE SCALE GENOMIC DNA]</scope>
    <source>
        <strain evidence="3">NY0173</strain>
    </source>
</reference>
<proteinExistence type="predicted"/>
<name>A0A9K3CYL2_9EUKA</name>
<evidence type="ECO:0000313" key="4">
    <source>
        <dbReference type="Proteomes" id="UP000265618"/>
    </source>
</evidence>
<feature type="region of interest" description="Disordered" evidence="2">
    <location>
        <begin position="1"/>
        <end position="142"/>
    </location>
</feature>
<feature type="compositionally biased region" description="Basic and acidic residues" evidence="2">
    <location>
        <begin position="496"/>
        <end position="512"/>
    </location>
</feature>
<feature type="compositionally biased region" description="Basic and acidic residues" evidence="2">
    <location>
        <begin position="1"/>
        <end position="25"/>
    </location>
</feature>
<comment type="caution">
    <text evidence="3">The sequence shown here is derived from an EMBL/GenBank/DDBJ whole genome shotgun (WGS) entry which is preliminary data.</text>
</comment>
<dbReference type="Proteomes" id="UP000265618">
    <property type="component" value="Unassembled WGS sequence"/>
</dbReference>
<feature type="region of interest" description="Disordered" evidence="2">
    <location>
        <begin position="350"/>
        <end position="381"/>
    </location>
</feature>
<evidence type="ECO:0000313" key="3">
    <source>
        <dbReference type="EMBL" id="GIQ85636.1"/>
    </source>
</evidence>
<feature type="compositionally biased region" description="Basic and acidic residues" evidence="2">
    <location>
        <begin position="57"/>
        <end position="66"/>
    </location>
</feature>